<name>A0A1B9B935_9BACI</name>
<dbReference type="Proteomes" id="UP000092578">
    <property type="component" value="Unassembled WGS sequence"/>
</dbReference>
<reference evidence="2" key="1">
    <citation type="submission" date="2016-05" db="EMBL/GenBank/DDBJ databases">
        <authorList>
            <person name="Liu B."/>
            <person name="Wang J."/>
            <person name="Zhu Y."/>
            <person name="Liu G."/>
            <person name="Chen Q."/>
            <person name="Chen Z."/>
            <person name="Lan J."/>
            <person name="Che J."/>
            <person name="Ge C."/>
            <person name="Shi H."/>
            <person name="Pan Z."/>
            <person name="Liu X."/>
        </authorList>
    </citation>
    <scope>NUCLEOTIDE SEQUENCE [LARGE SCALE GENOMIC DNA]</scope>
    <source>
        <strain evidence="2">FJAT-27215</strain>
    </source>
</reference>
<evidence type="ECO:0000313" key="1">
    <source>
        <dbReference type="EMBL" id="OCA92593.1"/>
    </source>
</evidence>
<dbReference type="RefSeq" id="WP_065409082.1">
    <property type="nucleotide sequence ID" value="NZ_MAYT01000001.1"/>
</dbReference>
<dbReference type="EMBL" id="MAYT01000001">
    <property type="protein sequence ID" value="OCA92593.1"/>
    <property type="molecule type" value="Genomic_DNA"/>
</dbReference>
<evidence type="ECO:0000313" key="2">
    <source>
        <dbReference type="Proteomes" id="UP000092578"/>
    </source>
</evidence>
<gene>
    <name evidence="1" type="ORF">A8F95_02540</name>
</gene>
<proteinExistence type="predicted"/>
<dbReference type="AlphaFoldDB" id="A0A1B9B935"/>
<comment type="caution">
    <text evidence="1">The sequence shown here is derived from an EMBL/GenBank/DDBJ whole genome shotgun (WGS) entry which is preliminary data.</text>
</comment>
<protein>
    <submittedName>
        <fullName evidence="1">Uncharacterized protein</fullName>
    </submittedName>
</protein>
<keyword evidence="2" id="KW-1185">Reference proteome</keyword>
<sequence length="136" mass="15554">MNIANKVLKKRMILLIIFCLAILMLLLGKGTKVYIIDYDNPISYSEVKASYPNNKIDYIEGTFQKNGEELTFGLDNNSGWRTSRLLTEVLKQTEKKPQELNFHSITTREKTASPKHATVRVQTRGGFQEIITSLLF</sequence>
<organism evidence="1 2">
    <name type="scientific">Pseudobacillus wudalianchiensis</name>
    <dbReference type="NCBI Taxonomy" id="1743143"/>
    <lineage>
        <taxon>Bacteria</taxon>
        <taxon>Bacillati</taxon>
        <taxon>Bacillota</taxon>
        <taxon>Bacilli</taxon>
        <taxon>Bacillales</taxon>
        <taxon>Bacillaceae</taxon>
        <taxon>Pseudobacillus</taxon>
    </lineage>
</organism>
<accession>A0A1B9B935</accession>